<comment type="caution">
    <text evidence="12">The sequence shown here is derived from an EMBL/GenBank/DDBJ whole genome shotgun (WGS) entry which is preliminary data.</text>
</comment>
<dbReference type="Pfam" id="PF02882">
    <property type="entry name" value="THF_DHG_CYH_C"/>
    <property type="match status" value="1"/>
</dbReference>
<proteinExistence type="predicted"/>
<evidence type="ECO:0000256" key="4">
    <source>
        <dbReference type="ARBA" id="ARBA00022755"/>
    </source>
</evidence>
<dbReference type="GO" id="GO:0009086">
    <property type="term" value="P:methionine biosynthetic process"/>
    <property type="evidence" value="ECO:0007669"/>
    <property type="project" value="UniProtKB-KW"/>
</dbReference>
<dbReference type="SUPFAM" id="SSF51735">
    <property type="entry name" value="NAD(P)-binding Rossmann-fold domains"/>
    <property type="match status" value="1"/>
</dbReference>
<dbReference type="EC" id="3.5.4.9" evidence="1"/>
<evidence type="ECO:0000256" key="7">
    <source>
        <dbReference type="ARBA" id="ARBA00023002"/>
    </source>
</evidence>
<evidence type="ECO:0000256" key="2">
    <source>
        <dbReference type="ARBA" id="ARBA00022563"/>
    </source>
</evidence>
<dbReference type="Gene3D" id="3.40.50.720">
    <property type="entry name" value="NAD(P)-binding Rossmann-like Domain"/>
    <property type="match status" value="1"/>
</dbReference>
<reference evidence="12" key="1">
    <citation type="submission" date="2019-08" db="EMBL/GenBank/DDBJ databases">
        <authorList>
            <person name="Kucharzyk K."/>
            <person name="Murdoch R.W."/>
            <person name="Higgins S."/>
            <person name="Loffler F."/>
        </authorList>
    </citation>
    <scope>NUCLEOTIDE SEQUENCE</scope>
</reference>
<keyword evidence="3" id="KW-0028">Amino-acid biosynthesis</keyword>
<protein>
    <recommendedName>
        <fullName evidence="1">methenyltetrahydrofolate cyclohydrolase</fullName>
        <ecNumber evidence="1">3.5.4.9</ecNumber>
    </recommendedName>
</protein>
<keyword evidence="10" id="KW-0511">Multifunctional enzyme</keyword>
<sequence>MNQQGGFPPCTAQACMEILAYYNIDPSGKNAVVIGRSLVIGKPVAMMLLQKNATVTICHTKTKDMPSVTRRAEILIVAAGKSGVVGAEYVSPGQTVLDVGINFNDEGKMTGDVDFSAVEPIVGAITPVPGGVGTVTTSVLMAHVAEAARRALER</sequence>
<dbReference type="GO" id="GO:0000105">
    <property type="term" value="P:L-histidine biosynthetic process"/>
    <property type="evidence" value="ECO:0007669"/>
    <property type="project" value="UniProtKB-KW"/>
</dbReference>
<keyword evidence="4" id="KW-0658">Purine biosynthesis</keyword>
<dbReference type="PANTHER" id="PTHR48099">
    <property type="entry name" value="C-1-TETRAHYDROFOLATE SYNTHASE, CYTOPLASMIC-RELATED"/>
    <property type="match status" value="1"/>
</dbReference>
<keyword evidence="9" id="KW-0486">Methionine biosynthesis</keyword>
<organism evidence="12">
    <name type="scientific">bioreactor metagenome</name>
    <dbReference type="NCBI Taxonomy" id="1076179"/>
    <lineage>
        <taxon>unclassified sequences</taxon>
        <taxon>metagenomes</taxon>
        <taxon>ecological metagenomes</taxon>
    </lineage>
</organism>
<keyword evidence="7" id="KW-0560">Oxidoreductase</keyword>
<evidence type="ECO:0000256" key="10">
    <source>
        <dbReference type="ARBA" id="ARBA00023268"/>
    </source>
</evidence>
<evidence type="ECO:0000259" key="11">
    <source>
        <dbReference type="Pfam" id="PF02882"/>
    </source>
</evidence>
<dbReference type="PANTHER" id="PTHR48099:SF5">
    <property type="entry name" value="C-1-TETRAHYDROFOLATE SYNTHASE, CYTOPLASMIC"/>
    <property type="match status" value="1"/>
</dbReference>
<dbReference type="CDD" id="cd01080">
    <property type="entry name" value="NAD_bind_m-THF_DH_Cyclohyd"/>
    <property type="match status" value="1"/>
</dbReference>
<dbReference type="GO" id="GO:0006164">
    <property type="term" value="P:purine nucleotide biosynthetic process"/>
    <property type="evidence" value="ECO:0007669"/>
    <property type="project" value="UniProtKB-KW"/>
</dbReference>
<name>A0A645IZT7_9ZZZZ</name>
<gene>
    <name evidence="12" type="primary">folD_59</name>
    <name evidence="12" type="ORF">SDC9_204397</name>
</gene>
<evidence type="ECO:0000256" key="6">
    <source>
        <dbReference type="ARBA" id="ARBA00022857"/>
    </source>
</evidence>
<dbReference type="InterPro" id="IPR036291">
    <property type="entry name" value="NAD(P)-bd_dom_sf"/>
</dbReference>
<evidence type="ECO:0000256" key="8">
    <source>
        <dbReference type="ARBA" id="ARBA00023102"/>
    </source>
</evidence>
<keyword evidence="6" id="KW-0521">NADP</keyword>
<feature type="domain" description="Tetrahydrofolate dehydrogenase/cyclohydrolase NAD(P)-binding" evidence="11">
    <location>
        <begin position="9"/>
        <end position="150"/>
    </location>
</feature>
<dbReference type="FunFam" id="3.40.50.720:FF:000094">
    <property type="entry name" value="Bifunctional protein FolD"/>
    <property type="match status" value="1"/>
</dbReference>
<dbReference type="GO" id="GO:0004477">
    <property type="term" value="F:methenyltetrahydrofolate cyclohydrolase activity"/>
    <property type="evidence" value="ECO:0007669"/>
    <property type="project" value="UniProtKB-EC"/>
</dbReference>
<dbReference type="AlphaFoldDB" id="A0A645IZT7"/>
<dbReference type="InterPro" id="IPR020631">
    <property type="entry name" value="THF_DH/CycHdrlase_NAD-bd_dom"/>
</dbReference>
<evidence type="ECO:0000256" key="5">
    <source>
        <dbReference type="ARBA" id="ARBA00022801"/>
    </source>
</evidence>
<keyword evidence="5" id="KW-0378">Hydrolase</keyword>
<dbReference type="GO" id="GO:0005829">
    <property type="term" value="C:cytosol"/>
    <property type="evidence" value="ECO:0007669"/>
    <property type="project" value="TreeGrafter"/>
</dbReference>
<evidence type="ECO:0000256" key="1">
    <source>
        <dbReference type="ARBA" id="ARBA00012776"/>
    </source>
</evidence>
<dbReference type="PRINTS" id="PR00085">
    <property type="entry name" value="THFDHDRGNASE"/>
</dbReference>
<keyword evidence="8" id="KW-0368">Histidine biosynthesis</keyword>
<dbReference type="InterPro" id="IPR000672">
    <property type="entry name" value="THF_DH/CycHdrlase"/>
</dbReference>
<accession>A0A645IZT7</accession>
<evidence type="ECO:0000313" key="12">
    <source>
        <dbReference type="EMBL" id="MPN56706.1"/>
    </source>
</evidence>
<dbReference type="GO" id="GO:0004488">
    <property type="term" value="F:methylenetetrahydrofolate dehydrogenase (NADP+) activity"/>
    <property type="evidence" value="ECO:0007669"/>
    <property type="project" value="InterPro"/>
</dbReference>
<dbReference type="EMBL" id="VSSQ01127360">
    <property type="protein sequence ID" value="MPN56706.1"/>
    <property type="molecule type" value="Genomic_DNA"/>
</dbReference>
<keyword evidence="2" id="KW-0554">One-carbon metabolism</keyword>
<evidence type="ECO:0000256" key="9">
    <source>
        <dbReference type="ARBA" id="ARBA00023167"/>
    </source>
</evidence>
<dbReference type="GO" id="GO:0035999">
    <property type="term" value="P:tetrahydrofolate interconversion"/>
    <property type="evidence" value="ECO:0007669"/>
    <property type="project" value="TreeGrafter"/>
</dbReference>
<evidence type="ECO:0000256" key="3">
    <source>
        <dbReference type="ARBA" id="ARBA00022605"/>
    </source>
</evidence>